<keyword evidence="9" id="KW-1185">Reference proteome</keyword>
<dbReference type="EMBL" id="KQ947424">
    <property type="protein sequence ID" value="KUJ12457.1"/>
    <property type="molecule type" value="Genomic_DNA"/>
</dbReference>
<dbReference type="RefSeq" id="XP_018066812.1">
    <property type="nucleotide sequence ID" value="XM_018209707.1"/>
</dbReference>
<comment type="subcellular location">
    <subcellularLocation>
        <location evidence="1">Membrane</location>
        <topology evidence="1">Multi-pass membrane protein</topology>
    </subcellularLocation>
</comment>
<feature type="transmembrane region" description="Helical" evidence="7">
    <location>
        <begin position="112"/>
        <end position="130"/>
    </location>
</feature>
<evidence type="ECO:0000256" key="1">
    <source>
        <dbReference type="ARBA" id="ARBA00004141"/>
    </source>
</evidence>
<feature type="transmembrane region" description="Helical" evidence="7">
    <location>
        <begin position="283"/>
        <end position="300"/>
    </location>
</feature>
<evidence type="ECO:0000313" key="9">
    <source>
        <dbReference type="Proteomes" id="UP000070700"/>
    </source>
</evidence>
<feature type="transmembrane region" description="Helical" evidence="7">
    <location>
        <begin position="378"/>
        <end position="402"/>
    </location>
</feature>
<dbReference type="Proteomes" id="UP000070700">
    <property type="component" value="Unassembled WGS sequence"/>
</dbReference>
<evidence type="ECO:0000256" key="7">
    <source>
        <dbReference type="SAM" id="Phobius"/>
    </source>
</evidence>
<dbReference type="GO" id="GO:0008506">
    <property type="term" value="F:sucrose:proton symporter activity"/>
    <property type="evidence" value="ECO:0007669"/>
    <property type="project" value="TreeGrafter"/>
</dbReference>
<dbReference type="PANTHER" id="PTHR19432:SF35">
    <property type="entry name" value="SOLUTE CARRIER FAMILY 45 MEMBER 3 ISOFORM X1"/>
    <property type="match status" value="1"/>
</dbReference>
<feature type="compositionally biased region" description="Acidic residues" evidence="6">
    <location>
        <begin position="1"/>
        <end position="12"/>
    </location>
</feature>
<feature type="region of interest" description="Disordered" evidence="6">
    <location>
        <begin position="1"/>
        <end position="28"/>
    </location>
</feature>
<dbReference type="InterPro" id="IPR036259">
    <property type="entry name" value="MFS_trans_sf"/>
</dbReference>
<evidence type="ECO:0008006" key="10">
    <source>
        <dbReference type="Google" id="ProtNLM"/>
    </source>
</evidence>
<feature type="transmembrane region" description="Helical" evidence="7">
    <location>
        <begin position="80"/>
        <end position="100"/>
    </location>
</feature>
<keyword evidence="5 7" id="KW-0472">Membrane</keyword>
<dbReference type="InParanoid" id="A0A194WXX9"/>
<feature type="transmembrane region" description="Helical" evidence="7">
    <location>
        <begin position="228"/>
        <end position="250"/>
    </location>
</feature>
<sequence length="518" mass="56898">MDSLEDQLDGSEDEKGPLSPTDSEDPILSKNNCDTVSLGWPSLFALTCGIGGLQVIWSVILSQGAPFLVSLGLPKSLTALVWIAGPFCGAFVQPIVGYLSDMSRYSWGQRRPFIVIGAVSTIFSLWMLAWTESGIKWVVQTCHLEVRKEITANVVIAFAVFWIYALNVSIQPLQVGLRALVVENCPTHQQAQASAWASLITGGGNIFGYLVGFTPLPEIAKQLYLTHFQWLGIIASLAVAITVSITCSFVHERSSEALLLPSVRGPQQFLRTFRTMPLKIRRVFHIQIFAWMAWFPYLFYATSYVGDLYFNAIPLSTSETYQPSTSAIRSVSTRVGTFATFLSAIVAFLTNMLLQFVIRQTTCNDSHDSKSHGRKHLFRSFTIAQVWTFAHIAFAILMFSTFLVKTHIGGTVLIAMSGISWAMTLWVPYAIIGQELTAKQDRLREIGTAELESPDENPAGLIMSLHNMAISLPQIAAALVCSVILWLSDGQNGLAWCLRAGGLAALGAAWTLLSLEDS</sequence>
<feature type="transmembrane region" description="Helical" evidence="7">
    <location>
        <begin position="196"/>
        <end position="216"/>
    </location>
</feature>
<dbReference type="KEGG" id="psco:LY89DRAFT_592608"/>
<dbReference type="GeneID" id="28819433"/>
<feature type="transmembrane region" description="Helical" evidence="7">
    <location>
        <begin position="338"/>
        <end position="358"/>
    </location>
</feature>
<organism evidence="8 9">
    <name type="scientific">Mollisia scopiformis</name>
    <name type="common">Conifer needle endophyte fungus</name>
    <name type="synonym">Phialocephala scopiformis</name>
    <dbReference type="NCBI Taxonomy" id="149040"/>
    <lineage>
        <taxon>Eukaryota</taxon>
        <taxon>Fungi</taxon>
        <taxon>Dikarya</taxon>
        <taxon>Ascomycota</taxon>
        <taxon>Pezizomycotina</taxon>
        <taxon>Leotiomycetes</taxon>
        <taxon>Helotiales</taxon>
        <taxon>Mollisiaceae</taxon>
        <taxon>Mollisia</taxon>
    </lineage>
</organism>
<evidence type="ECO:0000256" key="6">
    <source>
        <dbReference type="SAM" id="MobiDB-lite"/>
    </source>
</evidence>
<evidence type="ECO:0000256" key="5">
    <source>
        <dbReference type="ARBA" id="ARBA00023136"/>
    </source>
</evidence>
<keyword evidence="3 7" id="KW-0812">Transmembrane</keyword>
<dbReference type="Gene3D" id="1.20.1250.20">
    <property type="entry name" value="MFS general substrate transporter like domains"/>
    <property type="match status" value="1"/>
</dbReference>
<keyword evidence="2" id="KW-0813">Transport</keyword>
<dbReference type="GO" id="GO:0005886">
    <property type="term" value="C:plasma membrane"/>
    <property type="evidence" value="ECO:0007669"/>
    <property type="project" value="TreeGrafter"/>
</dbReference>
<dbReference type="OrthoDB" id="28755at2759"/>
<gene>
    <name evidence="8" type="ORF">LY89DRAFT_592608</name>
</gene>
<evidence type="ECO:0000256" key="3">
    <source>
        <dbReference type="ARBA" id="ARBA00022692"/>
    </source>
</evidence>
<feature type="transmembrane region" description="Helical" evidence="7">
    <location>
        <begin position="408"/>
        <end position="432"/>
    </location>
</feature>
<protein>
    <recommendedName>
        <fullName evidence="10">Sucrose transporter</fullName>
    </recommendedName>
</protein>
<proteinExistence type="predicted"/>
<name>A0A194WXX9_MOLSC</name>
<evidence type="ECO:0000256" key="2">
    <source>
        <dbReference type="ARBA" id="ARBA00022448"/>
    </source>
</evidence>
<accession>A0A194WXX9</accession>
<feature type="transmembrane region" description="Helical" evidence="7">
    <location>
        <begin position="150"/>
        <end position="170"/>
    </location>
</feature>
<dbReference type="SUPFAM" id="SSF103473">
    <property type="entry name" value="MFS general substrate transporter"/>
    <property type="match status" value="1"/>
</dbReference>
<feature type="transmembrane region" description="Helical" evidence="7">
    <location>
        <begin position="38"/>
        <end position="60"/>
    </location>
</feature>
<evidence type="ECO:0000313" key="8">
    <source>
        <dbReference type="EMBL" id="KUJ12457.1"/>
    </source>
</evidence>
<evidence type="ECO:0000256" key="4">
    <source>
        <dbReference type="ARBA" id="ARBA00022989"/>
    </source>
</evidence>
<dbReference type="PANTHER" id="PTHR19432">
    <property type="entry name" value="SUGAR TRANSPORTER"/>
    <property type="match status" value="1"/>
</dbReference>
<dbReference type="AlphaFoldDB" id="A0A194WXX9"/>
<keyword evidence="4 7" id="KW-1133">Transmembrane helix</keyword>
<reference evidence="8 9" key="1">
    <citation type="submission" date="2015-10" db="EMBL/GenBank/DDBJ databases">
        <title>Full genome of DAOMC 229536 Phialocephala scopiformis, a fungal endophyte of spruce producing the potent anti-insectan compound rugulosin.</title>
        <authorList>
            <consortium name="DOE Joint Genome Institute"/>
            <person name="Walker A.K."/>
            <person name="Frasz S.L."/>
            <person name="Seifert K.A."/>
            <person name="Miller J.D."/>
            <person name="Mondo S.J."/>
            <person name="Labutti K."/>
            <person name="Lipzen A."/>
            <person name="Dockter R."/>
            <person name="Kennedy M."/>
            <person name="Grigoriev I.V."/>
            <person name="Spatafora J.W."/>
        </authorList>
    </citation>
    <scope>NUCLEOTIDE SEQUENCE [LARGE SCALE GENOMIC DNA]</scope>
    <source>
        <strain evidence="8 9">CBS 120377</strain>
    </source>
</reference>